<dbReference type="Proteomes" id="UP000603728">
    <property type="component" value="Unassembled WGS sequence"/>
</dbReference>
<accession>A0ABS1KCH7</accession>
<dbReference type="Pfam" id="PF03235">
    <property type="entry name" value="GmrSD_N"/>
    <property type="match status" value="1"/>
</dbReference>
<proteinExistence type="predicted"/>
<dbReference type="InterPro" id="IPR004919">
    <property type="entry name" value="GmrSD_N"/>
</dbReference>
<sequence length="643" mass="76062">MMESKNTLIFETDVVNIASLQNYKFSVPTYQRPYVWGEEEIKKLLLDFYRSYQIEMTSSYYIGTILIKKNEGYSDLIDGQQRFTTLWLTAFVFKKLKIETQLIEFLEKESGLRIGFEIRKEIEAYLNQLLTKSEEMGSTETLKANIEELPYLENIAKGLTIIENIIKTLDKEKMTTFGDYIYTNIQMVINKAPQNIDLNKLFSTINSSGLQLEQTDIVKSKLLRNLGDHKVLFSKIWEACEDMNSFFEKNARAVFSESDWKNIDFANFYSFDPDLFKYKSFSESGNLSPKQQLSIDLILRDNDAVYEKSNSKNDSKSQEISCRSIINFGQLLLHTYRIHLKRERLLDFKGTFHVNRLIEVFDEMVVRNDNEEIKRFFYLLWDVRYVFDKFIVKWIPDANAKTEHLELINITLLSDGSYSRTPYSKSNILMLQSVLYFTSDYLRQFWLTPFLNFILDKLPSSPQDKNLLPFLEMIDNKMSTCNDMNDKEVSFLLLSDVPEFKFDIKSYLYGNKGTSFKHYWFQKLEYILWKNWEDRDDPKFKIFRITSKNSVEHIHPQSKSDTTSMNVDDFGNLVLLSVSQNSEYSDKEVNVKKEEFRNKKTYDSLKSYFIFQNNKDWTEVEVEAHKNLMVEKILEHYNYKCTV</sequence>
<dbReference type="EMBL" id="JAERSF010000002">
    <property type="protein sequence ID" value="MBL0737014.1"/>
    <property type="molecule type" value="Genomic_DNA"/>
</dbReference>
<evidence type="ECO:0000313" key="4">
    <source>
        <dbReference type="Proteomes" id="UP000603728"/>
    </source>
</evidence>
<dbReference type="InterPro" id="IPR011089">
    <property type="entry name" value="GmrSD_C"/>
</dbReference>
<feature type="domain" description="GmrSD restriction endonucleases C-terminal" evidence="2">
    <location>
        <begin position="512"/>
        <end position="631"/>
    </location>
</feature>
<comment type="caution">
    <text evidence="3">The sequence shown here is derived from an EMBL/GenBank/DDBJ whole genome shotgun (WGS) entry which is preliminary data.</text>
</comment>
<dbReference type="PANTHER" id="PTHR35149:SF2">
    <property type="entry name" value="DUF262 DOMAIN-CONTAINING PROTEIN"/>
    <property type="match status" value="1"/>
</dbReference>
<reference evidence="3 4" key="1">
    <citation type="submission" date="2021-01" db="EMBL/GenBank/DDBJ databases">
        <title>Genome seq and assembly of Flavobacterium sp. GN10.</title>
        <authorList>
            <person name="Chhetri G."/>
        </authorList>
    </citation>
    <scope>NUCLEOTIDE SEQUENCE [LARGE SCALE GENOMIC DNA]</scope>
    <source>
        <strain evidence="3 4">GN10</strain>
    </source>
</reference>
<protein>
    <submittedName>
        <fullName evidence="3">DUF262 domain-containing protein</fullName>
    </submittedName>
</protein>
<feature type="domain" description="GmrSD restriction endonucleases N-terminal" evidence="1">
    <location>
        <begin position="21"/>
        <end position="222"/>
    </location>
</feature>
<evidence type="ECO:0000259" key="1">
    <source>
        <dbReference type="Pfam" id="PF03235"/>
    </source>
</evidence>
<evidence type="ECO:0000313" key="3">
    <source>
        <dbReference type="EMBL" id="MBL0737014.1"/>
    </source>
</evidence>
<gene>
    <name evidence="3" type="ORF">JI750_08980</name>
</gene>
<dbReference type="Pfam" id="PF07510">
    <property type="entry name" value="GmrSD_C"/>
    <property type="match status" value="1"/>
</dbReference>
<name>A0ABS1KCH7_9FLAO</name>
<organism evidence="3 4">
    <name type="scientific">Flavobacterium tagetis</name>
    <dbReference type="NCBI Taxonomy" id="2801336"/>
    <lineage>
        <taxon>Bacteria</taxon>
        <taxon>Pseudomonadati</taxon>
        <taxon>Bacteroidota</taxon>
        <taxon>Flavobacteriia</taxon>
        <taxon>Flavobacteriales</taxon>
        <taxon>Flavobacteriaceae</taxon>
        <taxon>Flavobacterium</taxon>
    </lineage>
</organism>
<evidence type="ECO:0000259" key="2">
    <source>
        <dbReference type="Pfam" id="PF07510"/>
    </source>
</evidence>
<dbReference type="PANTHER" id="PTHR35149">
    <property type="entry name" value="SLL5132 PROTEIN"/>
    <property type="match status" value="1"/>
</dbReference>
<keyword evidence="4" id="KW-1185">Reference proteome</keyword>
<dbReference type="RefSeq" id="WP_202000540.1">
    <property type="nucleotide sequence ID" value="NZ_JAERSF010000002.1"/>
</dbReference>